<accession>A0A512BH02</accession>
<dbReference type="GO" id="GO:0016757">
    <property type="term" value="F:glycosyltransferase activity"/>
    <property type="evidence" value="ECO:0007669"/>
    <property type="project" value="InterPro"/>
</dbReference>
<dbReference type="Pfam" id="PF00534">
    <property type="entry name" value="Glycos_transf_1"/>
    <property type="match status" value="1"/>
</dbReference>
<dbReference type="RefSeq" id="WP_147205351.1">
    <property type="nucleotide sequence ID" value="NZ_BJYT01000018.1"/>
</dbReference>
<dbReference type="EMBL" id="BJYT01000018">
    <property type="protein sequence ID" value="GEO11240.1"/>
    <property type="molecule type" value="Genomic_DNA"/>
</dbReference>
<evidence type="ECO:0000313" key="3">
    <source>
        <dbReference type="Proteomes" id="UP000321513"/>
    </source>
</evidence>
<evidence type="ECO:0000259" key="1">
    <source>
        <dbReference type="Pfam" id="PF00534"/>
    </source>
</evidence>
<evidence type="ECO:0000313" key="2">
    <source>
        <dbReference type="EMBL" id="GEO11240.1"/>
    </source>
</evidence>
<sequence>MKKITWCAVARAPYLDYLHTEVDKHFDLKVFYKIKERTHPWELDQVHFKNKNIDGNLLKVLSLSLRSDLLIISGWAFWQHLILMLFPMGSTKKIYWTDTPNLDKQKWSGIKGYIRRIIIKIVFNVFDEVWSTGTPGCEALEKLGCDKKKIRSFTFFFDLNRYTNISPIQIKKALAFKKRNINSDNDVIFLCAGQVISKKRFENAIEAIRRLNNRNVVLWIAGTGPQEEELKRFAIELNVLSQVKFLGWLQQDEVELAFISSDVFVHPSHFDPFPIVVLDAMTWAKPIIATIESGSAKDRVIDGISGFLYPSGQVETLANRMQYFVDNKKAIKEFGLEARKTACSYPVEWAIERLRSVVR</sequence>
<dbReference type="OrthoDB" id="9795068at2"/>
<dbReference type="PANTHER" id="PTHR45947">
    <property type="entry name" value="SULFOQUINOVOSYL TRANSFERASE SQD2"/>
    <property type="match status" value="1"/>
</dbReference>
<dbReference type="CDD" id="cd03801">
    <property type="entry name" value="GT4_PimA-like"/>
    <property type="match status" value="1"/>
</dbReference>
<gene>
    <name evidence="2" type="ORF">SAE01_37360</name>
</gene>
<dbReference type="Gene3D" id="3.40.50.2000">
    <property type="entry name" value="Glycogen Phosphorylase B"/>
    <property type="match status" value="2"/>
</dbReference>
<comment type="caution">
    <text evidence="2">The sequence shown here is derived from an EMBL/GenBank/DDBJ whole genome shotgun (WGS) entry which is preliminary data.</text>
</comment>
<dbReference type="InterPro" id="IPR001296">
    <property type="entry name" value="Glyco_trans_1"/>
</dbReference>
<dbReference type="PANTHER" id="PTHR45947:SF3">
    <property type="entry name" value="SULFOQUINOVOSYL TRANSFERASE SQD2"/>
    <property type="match status" value="1"/>
</dbReference>
<protein>
    <recommendedName>
        <fullName evidence="1">Glycosyl transferase family 1 domain-containing protein</fullName>
    </recommendedName>
</protein>
<dbReference type="SUPFAM" id="SSF53756">
    <property type="entry name" value="UDP-Glycosyltransferase/glycogen phosphorylase"/>
    <property type="match status" value="1"/>
</dbReference>
<dbReference type="Proteomes" id="UP000321513">
    <property type="component" value="Unassembled WGS sequence"/>
</dbReference>
<feature type="domain" description="Glycosyl transferase family 1" evidence="1">
    <location>
        <begin position="178"/>
        <end position="340"/>
    </location>
</feature>
<keyword evidence="3" id="KW-1185">Reference proteome</keyword>
<organism evidence="2 3">
    <name type="scientific">Segetibacter aerophilus</name>
    <dbReference type="NCBI Taxonomy" id="670293"/>
    <lineage>
        <taxon>Bacteria</taxon>
        <taxon>Pseudomonadati</taxon>
        <taxon>Bacteroidota</taxon>
        <taxon>Chitinophagia</taxon>
        <taxon>Chitinophagales</taxon>
        <taxon>Chitinophagaceae</taxon>
        <taxon>Segetibacter</taxon>
    </lineage>
</organism>
<proteinExistence type="predicted"/>
<dbReference type="AlphaFoldDB" id="A0A512BH02"/>
<name>A0A512BH02_9BACT</name>
<reference evidence="2 3" key="1">
    <citation type="submission" date="2019-07" db="EMBL/GenBank/DDBJ databases">
        <title>Whole genome shotgun sequence of Segetibacter aerophilus NBRC 106135.</title>
        <authorList>
            <person name="Hosoyama A."/>
            <person name="Uohara A."/>
            <person name="Ohji S."/>
            <person name="Ichikawa N."/>
        </authorList>
    </citation>
    <scope>NUCLEOTIDE SEQUENCE [LARGE SCALE GENOMIC DNA]</scope>
    <source>
        <strain evidence="2 3">NBRC 106135</strain>
    </source>
</reference>
<dbReference type="InterPro" id="IPR050194">
    <property type="entry name" value="Glycosyltransferase_grp1"/>
</dbReference>